<evidence type="ECO:0000256" key="1">
    <source>
        <dbReference type="ARBA" id="ARBA00007626"/>
    </source>
</evidence>
<dbReference type="Gene3D" id="1.25.40.10">
    <property type="entry name" value="Tetratricopeptide repeat domain"/>
    <property type="match status" value="2"/>
</dbReference>
<dbReference type="EMBL" id="JAEACU010000011">
    <property type="protein sequence ID" value="KAH7514300.1"/>
    <property type="molecule type" value="Genomic_DNA"/>
</dbReference>
<feature type="repeat" description="PPR" evidence="3">
    <location>
        <begin position="127"/>
        <end position="161"/>
    </location>
</feature>
<evidence type="ECO:0000256" key="2">
    <source>
        <dbReference type="ARBA" id="ARBA00022737"/>
    </source>
</evidence>
<feature type="repeat" description="PPR" evidence="3">
    <location>
        <begin position="162"/>
        <end position="196"/>
    </location>
</feature>
<feature type="repeat" description="PPR" evidence="3">
    <location>
        <begin position="92"/>
        <end position="126"/>
    </location>
</feature>
<comment type="caution">
    <text evidence="5">The sequence shown here is derived from an EMBL/GenBank/DDBJ whole genome shotgun (WGS) entry which is preliminary data.</text>
</comment>
<protein>
    <recommendedName>
        <fullName evidence="7">Pentatricopeptide repeat-containing protein</fullName>
    </recommendedName>
</protein>
<dbReference type="AlphaFoldDB" id="A0A978UHL9"/>
<dbReference type="InterPro" id="IPR002885">
    <property type="entry name" value="PPR_rpt"/>
</dbReference>
<feature type="compositionally biased region" description="Low complexity" evidence="4">
    <location>
        <begin position="41"/>
        <end position="62"/>
    </location>
</feature>
<organism evidence="5 6">
    <name type="scientific">Ziziphus jujuba var. spinosa</name>
    <dbReference type="NCBI Taxonomy" id="714518"/>
    <lineage>
        <taxon>Eukaryota</taxon>
        <taxon>Viridiplantae</taxon>
        <taxon>Streptophyta</taxon>
        <taxon>Embryophyta</taxon>
        <taxon>Tracheophyta</taxon>
        <taxon>Spermatophyta</taxon>
        <taxon>Magnoliopsida</taxon>
        <taxon>eudicotyledons</taxon>
        <taxon>Gunneridae</taxon>
        <taxon>Pentapetalae</taxon>
        <taxon>rosids</taxon>
        <taxon>fabids</taxon>
        <taxon>Rosales</taxon>
        <taxon>Rhamnaceae</taxon>
        <taxon>Paliureae</taxon>
        <taxon>Ziziphus</taxon>
    </lineage>
</organism>
<proteinExistence type="inferred from homology"/>
<dbReference type="Proteomes" id="UP000813462">
    <property type="component" value="Unassembled WGS sequence"/>
</dbReference>
<accession>A0A978UHL9</accession>
<comment type="similarity">
    <text evidence="1">Belongs to the PPR family. P subfamily.</text>
</comment>
<gene>
    <name evidence="5" type="ORF">FEM48_Zijuj11G0074100</name>
</gene>
<dbReference type="NCBIfam" id="TIGR00756">
    <property type="entry name" value="PPR"/>
    <property type="match status" value="2"/>
</dbReference>
<evidence type="ECO:0000256" key="3">
    <source>
        <dbReference type="PROSITE-ProRule" id="PRU00708"/>
    </source>
</evidence>
<dbReference type="Pfam" id="PF12854">
    <property type="entry name" value="PPR_1"/>
    <property type="match status" value="1"/>
</dbReference>
<evidence type="ECO:0000313" key="5">
    <source>
        <dbReference type="EMBL" id="KAH7514300.1"/>
    </source>
</evidence>
<feature type="region of interest" description="Disordered" evidence="4">
    <location>
        <begin position="37"/>
        <end position="62"/>
    </location>
</feature>
<dbReference type="GO" id="GO:0003729">
    <property type="term" value="F:mRNA binding"/>
    <property type="evidence" value="ECO:0007669"/>
    <property type="project" value="TreeGrafter"/>
</dbReference>
<dbReference type="GO" id="GO:0009507">
    <property type="term" value="C:chloroplast"/>
    <property type="evidence" value="ECO:0007669"/>
    <property type="project" value="TreeGrafter"/>
</dbReference>
<dbReference type="PANTHER" id="PTHR47932:SF41">
    <property type="entry name" value="LARGE RIBOSOMAL SUBUNIT PROTEIN ML102 (RPPR5)"/>
    <property type="match status" value="1"/>
</dbReference>
<keyword evidence="2" id="KW-0677">Repeat</keyword>
<sequence length="451" mass="50214">MATISLSKPFKWHLKGFPNLARISEPCHSTLAADYIQKQTSSQSPASNPQSEPQSSNPPSAAENVVNQITPQDWETGKRFYEDTKSRGISPDVVTYNTMINGYNRFKLIDEAEKLFTVIKGRNLAPTVTWYTTMLKGYVLVGRVDDALKIFEEMKYFGIKPNAFMYTTLLPRLCDADKVPEARVMLKEMVEKHVAHKIILSQSCQCNAGDLNANVYVLEAMVRLSIPTETGCYGILIENLRQVEVYDQAVNFLDKIMVAKVLEALLLRGHVKLAVGRIDLLMQSGCTSNFGSLLSIFCEKGKTIAALKILDFCLERDCDIDFAGYDKVLDALLAVGETLNAYSILCRIMEKGVTPDWSCCEDIIRSLNQEGNTKLAYVLSRKTKRDNTSGAEIGRFECCLILPAYDFSLVSCVSITGQWTKNCPVTFDSLSKVAFCGVLKNGVKSFQIGQI</sequence>
<reference evidence="5" key="1">
    <citation type="journal article" date="2021" name="Front. Plant Sci.">
        <title>Chromosome-Scale Genome Assembly for Chinese Sour Jujube and Insights Into Its Genome Evolution and Domestication Signature.</title>
        <authorList>
            <person name="Shen L.-Y."/>
            <person name="Luo H."/>
            <person name="Wang X.-L."/>
            <person name="Wang X.-M."/>
            <person name="Qiu X.-J."/>
            <person name="Liu H."/>
            <person name="Zhou S.-S."/>
            <person name="Jia K.-H."/>
            <person name="Nie S."/>
            <person name="Bao Y.-T."/>
            <person name="Zhang R.-G."/>
            <person name="Yun Q.-Z."/>
            <person name="Chai Y.-H."/>
            <person name="Lu J.-Y."/>
            <person name="Li Y."/>
            <person name="Zhao S.-W."/>
            <person name="Mao J.-F."/>
            <person name="Jia S.-G."/>
            <person name="Mao Y.-M."/>
        </authorList>
    </citation>
    <scope>NUCLEOTIDE SEQUENCE</scope>
    <source>
        <strain evidence="5">AT0</strain>
        <tissue evidence="5">Leaf</tissue>
    </source>
</reference>
<dbReference type="Pfam" id="PF13041">
    <property type="entry name" value="PPR_2"/>
    <property type="match status" value="1"/>
</dbReference>
<name>A0A978UHL9_ZIZJJ</name>
<evidence type="ECO:0008006" key="7">
    <source>
        <dbReference type="Google" id="ProtNLM"/>
    </source>
</evidence>
<evidence type="ECO:0000256" key="4">
    <source>
        <dbReference type="SAM" id="MobiDB-lite"/>
    </source>
</evidence>
<evidence type="ECO:0000313" key="6">
    <source>
        <dbReference type="Proteomes" id="UP000813462"/>
    </source>
</evidence>
<dbReference type="PANTHER" id="PTHR47932">
    <property type="entry name" value="ATPASE EXPRESSION PROTEIN 3"/>
    <property type="match status" value="1"/>
</dbReference>
<dbReference type="InterPro" id="IPR011990">
    <property type="entry name" value="TPR-like_helical_dom_sf"/>
</dbReference>
<dbReference type="PROSITE" id="PS51375">
    <property type="entry name" value="PPR"/>
    <property type="match status" value="3"/>
</dbReference>